<proteinExistence type="predicted"/>
<gene>
    <name evidence="2" type="ORF">ABT39_MTgene1088</name>
</gene>
<evidence type="ECO:0000313" key="2">
    <source>
        <dbReference type="EMBL" id="KUM51241.1"/>
    </source>
</evidence>
<sequence length="61" mass="6792">MGRTAFDLRAESGQHPTETSDTRLQAAGLAYLIEHHLLFTSRALQLILPSPYPVEEGCRQP</sequence>
<comment type="caution">
    <text evidence="2">The sequence shown here is derived from an EMBL/GenBank/DDBJ whole genome shotgun (WGS) entry which is preliminary data.</text>
</comment>
<organism evidence="2">
    <name type="scientific">Picea glauca</name>
    <name type="common">White spruce</name>
    <name type="synonym">Pinus glauca</name>
    <dbReference type="NCBI Taxonomy" id="3330"/>
    <lineage>
        <taxon>Eukaryota</taxon>
        <taxon>Viridiplantae</taxon>
        <taxon>Streptophyta</taxon>
        <taxon>Embryophyta</taxon>
        <taxon>Tracheophyta</taxon>
        <taxon>Spermatophyta</taxon>
        <taxon>Pinopsida</taxon>
        <taxon>Pinidae</taxon>
        <taxon>Conifers I</taxon>
        <taxon>Pinales</taxon>
        <taxon>Pinaceae</taxon>
        <taxon>Picea</taxon>
    </lineage>
</organism>
<protein>
    <submittedName>
        <fullName evidence="2">Uncharacterized protein</fullName>
    </submittedName>
</protein>
<geneLocation type="mitochondrion" evidence="2"/>
<feature type="region of interest" description="Disordered" evidence="1">
    <location>
        <begin position="1"/>
        <end position="21"/>
    </location>
</feature>
<keyword evidence="2" id="KW-0496">Mitochondrion</keyword>
<dbReference type="AlphaFoldDB" id="A0A101M529"/>
<evidence type="ECO:0000256" key="1">
    <source>
        <dbReference type="SAM" id="MobiDB-lite"/>
    </source>
</evidence>
<dbReference type="EMBL" id="LKAM01000001">
    <property type="protein sequence ID" value="KUM51241.1"/>
    <property type="molecule type" value="Genomic_DNA"/>
</dbReference>
<name>A0A101M529_PICGL</name>
<feature type="compositionally biased region" description="Basic and acidic residues" evidence="1">
    <location>
        <begin position="1"/>
        <end position="12"/>
    </location>
</feature>
<accession>A0A101M529</accession>
<reference evidence="2" key="1">
    <citation type="journal article" date="2015" name="Genome Biol. Evol.">
        <title>Organellar Genomes of White Spruce (Picea glauca): Assembly and Annotation.</title>
        <authorList>
            <person name="Jackman S.D."/>
            <person name="Warren R.L."/>
            <person name="Gibb E.A."/>
            <person name="Vandervalk B.P."/>
            <person name="Mohamadi H."/>
            <person name="Chu J."/>
            <person name="Raymond A."/>
            <person name="Pleasance S."/>
            <person name="Coope R."/>
            <person name="Wildung M.R."/>
            <person name="Ritland C.E."/>
            <person name="Bousquet J."/>
            <person name="Jones S.J."/>
            <person name="Bohlmann J."/>
            <person name="Birol I."/>
        </authorList>
    </citation>
    <scope>NUCLEOTIDE SEQUENCE [LARGE SCALE GENOMIC DNA]</scope>
    <source>
        <tissue evidence="2">Flushing bud</tissue>
    </source>
</reference>